<dbReference type="Pfam" id="PF15462">
    <property type="entry name" value="Barttin"/>
    <property type="match status" value="1"/>
</dbReference>
<dbReference type="GO" id="GO:0016323">
    <property type="term" value="C:basolateral plasma membrane"/>
    <property type="evidence" value="ECO:0007669"/>
    <property type="project" value="TreeGrafter"/>
</dbReference>
<dbReference type="PANTHER" id="PTHR28399">
    <property type="entry name" value="BARTTIN"/>
    <property type="match status" value="1"/>
</dbReference>
<protein>
    <submittedName>
        <fullName evidence="3">Barttin</fullName>
    </submittedName>
</protein>
<dbReference type="RefSeq" id="XP_028260410.1">
    <property type="nucleotide sequence ID" value="XM_028404609.1"/>
</dbReference>
<name>A0A6P7HXK4_9TELE</name>
<proteinExistence type="predicted"/>
<dbReference type="PANTHER" id="PTHR28399:SF1">
    <property type="entry name" value="BARTTIN"/>
    <property type="match status" value="1"/>
</dbReference>
<dbReference type="GO" id="GO:0006821">
    <property type="term" value="P:chloride transport"/>
    <property type="evidence" value="ECO:0007669"/>
    <property type="project" value="InterPro"/>
</dbReference>
<evidence type="ECO:0000313" key="3">
    <source>
        <dbReference type="RefSeq" id="XP_028260410.1"/>
    </source>
</evidence>
<dbReference type="AlphaFoldDB" id="A0A6P7HXK4"/>
<keyword evidence="1" id="KW-0812">Transmembrane</keyword>
<dbReference type="Proteomes" id="UP000515145">
    <property type="component" value="Chromosome 4"/>
</dbReference>
<feature type="transmembrane region" description="Helical" evidence="1">
    <location>
        <begin position="7"/>
        <end position="27"/>
    </location>
</feature>
<dbReference type="InterPro" id="IPR029181">
    <property type="entry name" value="Barttin"/>
</dbReference>
<evidence type="ECO:0000313" key="2">
    <source>
        <dbReference type="Proteomes" id="UP000515145"/>
    </source>
</evidence>
<dbReference type="GO" id="GO:0017081">
    <property type="term" value="F:chloride channel regulator activity"/>
    <property type="evidence" value="ECO:0007669"/>
    <property type="project" value="TreeGrafter"/>
</dbReference>
<evidence type="ECO:0000256" key="1">
    <source>
        <dbReference type="SAM" id="Phobius"/>
    </source>
</evidence>
<feature type="transmembrane region" description="Helical" evidence="1">
    <location>
        <begin position="33"/>
        <end position="54"/>
    </location>
</feature>
<organism evidence="2 3">
    <name type="scientific">Parambassis ranga</name>
    <name type="common">Indian glassy fish</name>
    <dbReference type="NCBI Taxonomy" id="210632"/>
    <lineage>
        <taxon>Eukaryota</taxon>
        <taxon>Metazoa</taxon>
        <taxon>Chordata</taxon>
        <taxon>Craniata</taxon>
        <taxon>Vertebrata</taxon>
        <taxon>Euteleostomi</taxon>
        <taxon>Actinopterygii</taxon>
        <taxon>Neopterygii</taxon>
        <taxon>Teleostei</taxon>
        <taxon>Neoteleostei</taxon>
        <taxon>Acanthomorphata</taxon>
        <taxon>Ovalentaria</taxon>
        <taxon>Ambassidae</taxon>
        <taxon>Parambassis</taxon>
    </lineage>
</organism>
<keyword evidence="2" id="KW-1185">Reference proteome</keyword>
<dbReference type="InParanoid" id="A0A6P7HXK4"/>
<dbReference type="OrthoDB" id="9944479at2759"/>
<keyword evidence="1" id="KW-0472">Membrane</keyword>
<accession>A0A6P7HXK4</accession>
<sequence length="121" mass="13444">MAQGKPYRYGLIVAGLCVVAAGLFIMAQERPHVYGTMCVLGTTMVFVGTAWNLCQCYPKVIVTTEIQRKSQEDLECIAVERNDERKAEAVPSFCGQKSRSFRPFPEDSKGQCHSCPTLHLV</sequence>
<reference evidence="3" key="1">
    <citation type="submission" date="2025-08" db="UniProtKB">
        <authorList>
            <consortium name="RefSeq"/>
        </authorList>
    </citation>
    <scope>IDENTIFICATION</scope>
</reference>
<gene>
    <name evidence="3" type="primary">bsnd</name>
</gene>
<dbReference type="CTD" id="7809"/>
<keyword evidence="1" id="KW-1133">Transmembrane helix</keyword>
<dbReference type="GeneID" id="114435072"/>